<keyword evidence="2" id="KW-0238">DNA-binding</keyword>
<evidence type="ECO:0000313" key="6">
    <source>
        <dbReference type="EMBL" id="GGJ00030.1"/>
    </source>
</evidence>
<feature type="domain" description="Response regulatory" evidence="5">
    <location>
        <begin position="3"/>
        <end position="120"/>
    </location>
</feature>
<evidence type="ECO:0000256" key="3">
    <source>
        <dbReference type="PROSITE-ProRule" id="PRU00169"/>
    </source>
</evidence>
<dbReference type="InterPro" id="IPR051552">
    <property type="entry name" value="HptR"/>
</dbReference>
<name>A0A917NH10_9BACL</name>
<keyword evidence="1" id="KW-0963">Cytoplasm</keyword>
<feature type="modified residue" description="4-aspartylphosphate" evidence="3">
    <location>
        <position position="55"/>
    </location>
</feature>
<protein>
    <recommendedName>
        <fullName evidence="5">Response regulatory domain-containing protein</fullName>
    </recommendedName>
</protein>
<dbReference type="InterPro" id="IPR001789">
    <property type="entry name" value="Sig_transdc_resp-reg_receiver"/>
</dbReference>
<dbReference type="SMART" id="SM00448">
    <property type="entry name" value="REC"/>
    <property type="match status" value="1"/>
</dbReference>
<evidence type="ECO:0000256" key="1">
    <source>
        <dbReference type="ARBA" id="ARBA00022490"/>
    </source>
</evidence>
<comment type="caution">
    <text evidence="6">The sequence shown here is derived from an EMBL/GenBank/DDBJ whole genome shotgun (WGS) entry which is preliminary data.</text>
</comment>
<dbReference type="Gene3D" id="3.40.50.2300">
    <property type="match status" value="1"/>
</dbReference>
<sequence>MYRVLLVDDEPEVCTGLAMKIDWKTLGVELAGTAYDGEEAIARLEREDVHVVVTDMQMPRLHGVDLLRWCHEHRPQIKLIVLTGYDEFAYAKAAIQTGVQDFLLKPVVREELMQALQRAVERLRAESDAQGALDAYRRLQREQWVLMVAKHGFAEAGAESTESGAQVPERLKAEPVVFVTVSPRGLVLAGGDDAVRLRRLTSVCRAYADEHADVCQFFADPGRVFPLHRGGGRAPRVGQHAAAAPVGGV</sequence>
<dbReference type="PANTHER" id="PTHR42713">
    <property type="entry name" value="HISTIDINE KINASE-RELATED"/>
    <property type="match status" value="1"/>
</dbReference>
<evidence type="ECO:0000313" key="7">
    <source>
        <dbReference type="Proteomes" id="UP000637695"/>
    </source>
</evidence>
<dbReference type="AlphaFoldDB" id="A0A917NH10"/>
<gene>
    <name evidence="6" type="ORF">GCM10010885_06630</name>
</gene>
<dbReference type="GO" id="GO:0003677">
    <property type="term" value="F:DNA binding"/>
    <property type="evidence" value="ECO:0007669"/>
    <property type="project" value="UniProtKB-KW"/>
</dbReference>
<dbReference type="GO" id="GO:0000160">
    <property type="term" value="P:phosphorelay signal transduction system"/>
    <property type="evidence" value="ECO:0007669"/>
    <property type="project" value="InterPro"/>
</dbReference>
<keyword evidence="3" id="KW-0597">Phosphoprotein</keyword>
<reference evidence="6" key="2">
    <citation type="submission" date="2020-09" db="EMBL/GenBank/DDBJ databases">
        <authorList>
            <person name="Sun Q."/>
            <person name="Ohkuma M."/>
        </authorList>
    </citation>
    <scope>NUCLEOTIDE SEQUENCE</scope>
    <source>
        <strain evidence="6">JCM 18487</strain>
    </source>
</reference>
<dbReference type="EMBL" id="BMOY01000007">
    <property type="protein sequence ID" value="GGJ00030.1"/>
    <property type="molecule type" value="Genomic_DNA"/>
</dbReference>
<dbReference type="InterPro" id="IPR011006">
    <property type="entry name" value="CheY-like_superfamily"/>
</dbReference>
<proteinExistence type="predicted"/>
<evidence type="ECO:0000259" key="5">
    <source>
        <dbReference type="PROSITE" id="PS50110"/>
    </source>
</evidence>
<dbReference type="Proteomes" id="UP000637695">
    <property type="component" value="Unassembled WGS sequence"/>
</dbReference>
<organism evidence="6 7">
    <name type="scientific">Alicyclobacillus cellulosilyticus</name>
    <dbReference type="NCBI Taxonomy" id="1003997"/>
    <lineage>
        <taxon>Bacteria</taxon>
        <taxon>Bacillati</taxon>
        <taxon>Bacillota</taxon>
        <taxon>Bacilli</taxon>
        <taxon>Bacillales</taxon>
        <taxon>Alicyclobacillaceae</taxon>
        <taxon>Alicyclobacillus</taxon>
    </lineage>
</organism>
<keyword evidence="7" id="KW-1185">Reference proteome</keyword>
<dbReference type="PANTHER" id="PTHR42713:SF3">
    <property type="entry name" value="TRANSCRIPTIONAL REGULATORY PROTEIN HPTR"/>
    <property type="match status" value="1"/>
</dbReference>
<evidence type="ECO:0000256" key="2">
    <source>
        <dbReference type="ARBA" id="ARBA00023125"/>
    </source>
</evidence>
<reference evidence="6" key="1">
    <citation type="journal article" date="2014" name="Int. J. Syst. Evol. Microbiol.">
        <title>Complete genome sequence of Corynebacterium casei LMG S-19264T (=DSM 44701T), isolated from a smear-ripened cheese.</title>
        <authorList>
            <consortium name="US DOE Joint Genome Institute (JGI-PGF)"/>
            <person name="Walter F."/>
            <person name="Albersmeier A."/>
            <person name="Kalinowski J."/>
            <person name="Ruckert C."/>
        </authorList>
    </citation>
    <scope>NUCLEOTIDE SEQUENCE</scope>
    <source>
        <strain evidence="6">JCM 18487</strain>
    </source>
</reference>
<dbReference type="Pfam" id="PF00072">
    <property type="entry name" value="Response_reg"/>
    <property type="match status" value="1"/>
</dbReference>
<keyword evidence="4" id="KW-0175">Coiled coil</keyword>
<dbReference type="SUPFAM" id="SSF52172">
    <property type="entry name" value="CheY-like"/>
    <property type="match status" value="1"/>
</dbReference>
<dbReference type="CDD" id="cd17536">
    <property type="entry name" value="REC_YesN-like"/>
    <property type="match status" value="1"/>
</dbReference>
<evidence type="ECO:0000256" key="4">
    <source>
        <dbReference type="SAM" id="Coils"/>
    </source>
</evidence>
<accession>A0A917NH10</accession>
<feature type="coiled-coil region" evidence="4">
    <location>
        <begin position="109"/>
        <end position="142"/>
    </location>
</feature>
<dbReference type="PROSITE" id="PS50110">
    <property type="entry name" value="RESPONSE_REGULATORY"/>
    <property type="match status" value="1"/>
</dbReference>